<dbReference type="FunFam" id="3.50.50.60:FF:000138">
    <property type="entry name" value="Flavin-containing monooxygenase"/>
    <property type="match status" value="1"/>
</dbReference>
<dbReference type="Pfam" id="PF00743">
    <property type="entry name" value="FMO-like"/>
    <property type="match status" value="2"/>
</dbReference>
<dbReference type="PANTHER" id="PTHR23023">
    <property type="entry name" value="DIMETHYLANILINE MONOOXYGENASE"/>
    <property type="match status" value="1"/>
</dbReference>
<dbReference type="PIRSF" id="PIRSF000332">
    <property type="entry name" value="FMO"/>
    <property type="match status" value="1"/>
</dbReference>
<dbReference type="Proteomes" id="UP000794436">
    <property type="component" value="Unassembled WGS sequence"/>
</dbReference>
<dbReference type="GO" id="GO:0050660">
    <property type="term" value="F:flavin adenine dinucleotide binding"/>
    <property type="evidence" value="ECO:0007669"/>
    <property type="project" value="InterPro"/>
</dbReference>
<keyword evidence="5" id="KW-0521">NADP</keyword>
<dbReference type="InterPro" id="IPR050346">
    <property type="entry name" value="FMO-like"/>
</dbReference>
<evidence type="ECO:0000256" key="5">
    <source>
        <dbReference type="ARBA" id="ARBA00022857"/>
    </source>
</evidence>
<dbReference type="OrthoDB" id="66881at2759"/>
<comment type="similarity">
    <text evidence="2">Belongs to the FMO family.</text>
</comment>
<dbReference type="GO" id="GO:0004499">
    <property type="term" value="F:N,N-dimethylaniline monooxygenase activity"/>
    <property type="evidence" value="ECO:0007669"/>
    <property type="project" value="InterPro"/>
</dbReference>
<dbReference type="SUPFAM" id="SSF51905">
    <property type="entry name" value="FAD/NAD(P)-binding domain"/>
    <property type="match status" value="2"/>
</dbReference>
<proteinExistence type="inferred from homology"/>
<dbReference type="InterPro" id="IPR000960">
    <property type="entry name" value="Flavin_mOase"/>
</dbReference>
<keyword evidence="6" id="KW-0560">Oxidoreductase</keyword>
<organism evidence="8 9">
    <name type="scientific">Pythium oligandrum</name>
    <name type="common">Mycoparasitic fungus</name>
    <dbReference type="NCBI Taxonomy" id="41045"/>
    <lineage>
        <taxon>Eukaryota</taxon>
        <taxon>Sar</taxon>
        <taxon>Stramenopiles</taxon>
        <taxon>Oomycota</taxon>
        <taxon>Peronosporomycetes</taxon>
        <taxon>Pythiales</taxon>
        <taxon>Pythiaceae</taxon>
        <taxon>Pythium</taxon>
    </lineage>
</organism>
<dbReference type="GO" id="GO:0050661">
    <property type="term" value="F:NADP binding"/>
    <property type="evidence" value="ECO:0007669"/>
    <property type="project" value="InterPro"/>
</dbReference>
<evidence type="ECO:0000256" key="7">
    <source>
        <dbReference type="ARBA" id="ARBA00023033"/>
    </source>
</evidence>
<gene>
    <name evidence="8" type="ORF">Poli38472_002034</name>
</gene>
<evidence type="ECO:0000256" key="1">
    <source>
        <dbReference type="ARBA" id="ARBA00001974"/>
    </source>
</evidence>
<dbReference type="InterPro" id="IPR036188">
    <property type="entry name" value="FAD/NAD-bd_sf"/>
</dbReference>
<evidence type="ECO:0000256" key="6">
    <source>
        <dbReference type="ARBA" id="ARBA00023002"/>
    </source>
</evidence>
<dbReference type="PRINTS" id="PR00370">
    <property type="entry name" value="FMOXYGENASE"/>
</dbReference>
<accession>A0A8K1CHI8</accession>
<dbReference type="AlphaFoldDB" id="A0A8K1CHI8"/>
<evidence type="ECO:0008006" key="10">
    <source>
        <dbReference type="Google" id="ProtNLM"/>
    </source>
</evidence>
<evidence type="ECO:0000256" key="2">
    <source>
        <dbReference type="ARBA" id="ARBA00009183"/>
    </source>
</evidence>
<reference evidence="8" key="1">
    <citation type="submission" date="2019-03" db="EMBL/GenBank/DDBJ databases">
        <title>Long read genome sequence of the mycoparasitic Pythium oligandrum ATCC 38472 isolated from sugarbeet rhizosphere.</title>
        <authorList>
            <person name="Gaulin E."/>
        </authorList>
    </citation>
    <scope>NUCLEOTIDE SEQUENCE</scope>
    <source>
        <strain evidence="8">ATCC 38472_TT</strain>
    </source>
</reference>
<dbReference type="InterPro" id="IPR020946">
    <property type="entry name" value="Flavin_mOase-like"/>
</dbReference>
<dbReference type="EMBL" id="SPLM01000072">
    <property type="protein sequence ID" value="TMW63093.1"/>
    <property type="molecule type" value="Genomic_DNA"/>
</dbReference>
<keyword evidence="9" id="KW-1185">Reference proteome</keyword>
<comment type="cofactor">
    <cofactor evidence="1">
        <name>FAD</name>
        <dbReference type="ChEBI" id="CHEBI:57692"/>
    </cofactor>
</comment>
<evidence type="ECO:0000313" key="8">
    <source>
        <dbReference type="EMBL" id="TMW63093.1"/>
    </source>
</evidence>
<keyword evidence="3" id="KW-0285">Flavoprotein</keyword>
<protein>
    <recommendedName>
        <fullName evidence="10">Flavin-containing monooxygenase</fullName>
    </recommendedName>
</protein>
<dbReference type="Gene3D" id="3.50.50.60">
    <property type="entry name" value="FAD/NAD(P)-binding domain"/>
    <property type="match status" value="2"/>
</dbReference>
<keyword evidence="7" id="KW-0503">Monooxygenase</keyword>
<evidence type="ECO:0000256" key="4">
    <source>
        <dbReference type="ARBA" id="ARBA00022827"/>
    </source>
</evidence>
<sequence length="459" mass="51176">MQHSVRTVRVGIIGGGAAGVIAAKCLRDGGHSVVVFEKSGHVGGVWRYDEATHTDASMYKSLRTNLPTAVMQLDGFPFPSGLRSFPSHTDVLAYIQDYARHYHVNEVVRLDSNVTAVHKLSSGQSSTSSPSWSISVTSSNGKEYSEQVDKVLVCNGHFAVPFYSSIPGAEHFKGEILHSHDYRTHDSFLDKRVLLVGKGPSGQDISLELANAGAKEVIVSYKSEGNDAQSKSDRRVLKPQISHFAQSGRVVFEDGSSLDAPDVLMYCTGYLYSVKDFAPSSMLYPELQVPDQPAWAAELEAATRDGHAIAPLYKDLFAIEEPDVAFIGVLFKNLPFVCFELQAKWASMVFSGQTVLPSKQQMYDEFFEQIQSTTRPLRKLHQLGERQESYFMELAKLSGTTYTPHRQVMFEDAGSLRATHPLYYREAEYTFDGDRGHWKRRLQIPLENGESQDLVRVFD</sequence>
<name>A0A8K1CHI8_PYTOL</name>
<evidence type="ECO:0000256" key="3">
    <source>
        <dbReference type="ARBA" id="ARBA00022630"/>
    </source>
</evidence>
<evidence type="ECO:0000313" key="9">
    <source>
        <dbReference type="Proteomes" id="UP000794436"/>
    </source>
</evidence>
<comment type="caution">
    <text evidence="8">The sequence shown here is derived from an EMBL/GenBank/DDBJ whole genome shotgun (WGS) entry which is preliminary data.</text>
</comment>
<keyword evidence="4" id="KW-0274">FAD</keyword>